<proteinExistence type="predicted"/>
<dbReference type="AlphaFoldDB" id="A0A8S1W4Y2"/>
<dbReference type="EMBL" id="CAJJDO010000081">
    <property type="protein sequence ID" value="CAD8183817.1"/>
    <property type="molecule type" value="Genomic_DNA"/>
</dbReference>
<protein>
    <submittedName>
        <fullName evidence="1">Uncharacterized protein</fullName>
    </submittedName>
</protein>
<name>A0A8S1W4Y2_9CILI</name>
<reference evidence="1" key="1">
    <citation type="submission" date="2021-01" db="EMBL/GenBank/DDBJ databases">
        <authorList>
            <consortium name="Genoscope - CEA"/>
            <person name="William W."/>
        </authorList>
    </citation>
    <scope>NUCLEOTIDE SEQUENCE</scope>
</reference>
<organism evidence="1 2">
    <name type="scientific">Paramecium pentaurelia</name>
    <dbReference type="NCBI Taxonomy" id="43138"/>
    <lineage>
        <taxon>Eukaryota</taxon>
        <taxon>Sar</taxon>
        <taxon>Alveolata</taxon>
        <taxon>Ciliophora</taxon>
        <taxon>Intramacronucleata</taxon>
        <taxon>Oligohymenophorea</taxon>
        <taxon>Peniculida</taxon>
        <taxon>Parameciidae</taxon>
        <taxon>Paramecium</taxon>
    </lineage>
</organism>
<evidence type="ECO:0000313" key="2">
    <source>
        <dbReference type="Proteomes" id="UP000689195"/>
    </source>
</evidence>
<gene>
    <name evidence="1" type="ORF">PPENT_87.1.T0810196</name>
</gene>
<evidence type="ECO:0000313" key="1">
    <source>
        <dbReference type="EMBL" id="CAD8183817.1"/>
    </source>
</evidence>
<dbReference type="Proteomes" id="UP000689195">
    <property type="component" value="Unassembled WGS sequence"/>
</dbReference>
<keyword evidence="2" id="KW-1185">Reference proteome</keyword>
<sequence>MLKGTKVQRQLLKIMMIPFLIISKAQLKNRPALESTFNSSRNYQHQLINSVTQGQSIQFTGQRMK</sequence>
<comment type="caution">
    <text evidence="1">The sequence shown here is derived from an EMBL/GenBank/DDBJ whole genome shotgun (WGS) entry which is preliminary data.</text>
</comment>
<accession>A0A8S1W4Y2</accession>